<dbReference type="FunFam" id="3.40.50.300:FF:000327">
    <property type="entry name" value="ATP-binding cassette sub-family A member 3"/>
    <property type="match status" value="1"/>
</dbReference>
<comment type="subcellular location">
    <subcellularLocation>
        <location evidence="1">Membrane</location>
        <topology evidence="1">Multi-pass membrane protein</topology>
    </subcellularLocation>
</comment>
<feature type="transmembrane region" description="Helical" evidence="9">
    <location>
        <begin position="613"/>
        <end position="640"/>
    </location>
</feature>
<dbReference type="InterPro" id="IPR003959">
    <property type="entry name" value="ATPase_AAA_core"/>
</dbReference>
<dbReference type="InterPro" id="IPR056264">
    <property type="entry name" value="R2_ABCA1-4-like"/>
</dbReference>
<evidence type="ECO:0000256" key="4">
    <source>
        <dbReference type="ARBA" id="ARBA00022741"/>
    </source>
</evidence>
<feature type="non-terminal residue" evidence="11">
    <location>
        <position position="1211"/>
    </location>
</feature>
<dbReference type="AlphaFoldDB" id="A0A7R9KW13"/>
<dbReference type="Gene3D" id="3.40.50.300">
    <property type="entry name" value="P-loop containing nucleotide triphosphate hydrolases"/>
    <property type="match status" value="2"/>
</dbReference>
<comment type="similarity">
    <text evidence="2">Belongs to the ST7 family.</text>
</comment>
<feature type="transmembrane region" description="Helical" evidence="9">
    <location>
        <begin position="652"/>
        <end position="674"/>
    </location>
</feature>
<evidence type="ECO:0000259" key="10">
    <source>
        <dbReference type="PROSITE" id="PS50893"/>
    </source>
</evidence>
<dbReference type="Pfam" id="PF12698">
    <property type="entry name" value="ABC2_membrane_3"/>
    <property type="match status" value="1"/>
</dbReference>
<dbReference type="SMART" id="SM00382">
    <property type="entry name" value="AAA"/>
    <property type="match status" value="2"/>
</dbReference>
<dbReference type="Pfam" id="PF13304">
    <property type="entry name" value="AAA_21"/>
    <property type="match status" value="1"/>
</dbReference>
<evidence type="ECO:0000256" key="6">
    <source>
        <dbReference type="ARBA" id="ARBA00022989"/>
    </source>
</evidence>
<feature type="domain" description="ABC transporter" evidence="10">
    <location>
        <begin position="890"/>
        <end position="1124"/>
    </location>
</feature>
<reference evidence="11" key="1">
    <citation type="submission" date="2020-11" db="EMBL/GenBank/DDBJ databases">
        <authorList>
            <person name="Tran Van P."/>
        </authorList>
    </citation>
    <scope>NUCLEOTIDE SEQUENCE</scope>
</reference>
<evidence type="ECO:0000256" key="2">
    <source>
        <dbReference type="ARBA" id="ARBA00009751"/>
    </source>
</evidence>
<dbReference type="GO" id="GO:0016887">
    <property type="term" value="F:ATP hydrolysis activity"/>
    <property type="evidence" value="ECO:0007669"/>
    <property type="project" value="InterPro"/>
</dbReference>
<protein>
    <recommendedName>
        <fullName evidence="10">ABC transporter domain-containing protein</fullName>
    </recommendedName>
</protein>
<sequence length="1211" mass="136875">VSLNHLSPWLGGGPPENGDSPTNSSNGSNGQQISLECKVWRNPMSLFRGSEYNRFGSSTQKEALTYYDMNLSAQDHQTFFTCEADVGRPEFEIMQTAWRERDPHVRIKAAKEALEKSADCAPAFILLAEEEAVTVLEAEKLLKTVTATMEVISLADKRDALAAQLSGGMKRKLCLGVAMVANSQILILDEPTSGMDPEARRHIWDVLQNIRSERTILLTTHYMEEADQLGDRIAIMSSGLVKCCGSPMFLKRVFGAGYHVRIAKDSEFESKSVLQVIQKHMKSAKIKSEIHSEIIYSLESDERKENSSAFLVQLFTELENRKAELKINTCGLTVTTMEDVFLKVGAELDENCDENHAFVDPKALLMNEMEKNTGFSLWFQHFYALLLKRFHYAKRYWPMVLLQSVVPGILFMCILLLDQSIKNNLVTETRDLNLELKMYEKTKGFVNREIPSLFPSFVETAKSRDVFITPIDENPNDWTLSDQRLDSDIGRYLTTFLVGAQINGTEESLSLVPWYNKEGVHSLPVSINLLYESILHQLFPKDNPTIEMHNHPIATDQTNTAIMMVRVTLIVSCLLLVPLTVPLIGASYVLFPIHERVSNSKLLQLMTGISSATFWAASFCFDLFNHFIASVFLFVIFAIFDSNKVFIGTVSNGSGLFLMFFLFGVAAIPLAYLFSLRLSLPSTGYATLVIILLLTGLVLVLTFGILDLMLLSGSDVMSRDTLDALVMTARVLPVFSMSFGIQKLYKVGSYQKACLDSAKETLLKVCIPTLRTDDPFYGCCDNLCRHRGECYDQLNALRFDEKGINSVAVEFLFLIGSGIVFLLILWLIEGNFEKILYAFEKYRKKPRIQNNSTILAMNNENIVEDRDVSDERRRVVDLTNNFSLLTKDAIVVKELSKTFGKLIPFRAVNQLSFSVRKEECFGLLGVNGAGKTTTFRMLTGDETLSAGNAWIDGLSLRQELKEFQKRIGYCPQFDALLSKMTGKETLYMFCRLRGMKERAIESYVRDLVEMVDLQQHVNKCTQQYSGGNKRKLSLAIALCAAPPVIFLDEPTSGVDPSARRKIWATLSSLQEKYGSAFILTSHSMEECEALCARVAIMVNGQFQCLGSVQHLRSKFGQGFTVMAKLKREFADDPQYMREIQLRFHERLPSALLKDAHQCLLHYHITDASTKWSQMFAIMERMKAEFCFEDYVISDTTFEQIFLSFARKQRQQ</sequence>
<feature type="compositionally biased region" description="Low complexity" evidence="8">
    <location>
        <begin position="17"/>
        <end position="30"/>
    </location>
</feature>
<dbReference type="GO" id="GO:0005319">
    <property type="term" value="F:lipid transporter activity"/>
    <property type="evidence" value="ECO:0007669"/>
    <property type="project" value="TreeGrafter"/>
</dbReference>
<dbReference type="OrthoDB" id="6512918at2759"/>
<keyword evidence="12" id="KW-1185">Reference proteome</keyword>
<evidence type="ECO:0000256" key="3">
    <source>
        <dbReference type="ARBA" id="ARBA00022692"/>
    </source>
</evidence>
<dbReference type="PANTHER" id="PTHR19229">
    <property type="entry name" value="ATP-BINDING CASSETTE TRANSPORTER SUBFAMILY A ABCA"/>
    <property type="match status" value="1"/>
</dbReference>
<keyword evidence="6 9" id="KW-1133">Transmembrane helix</keyword>
<dbReference type="PANTHER" id="PTHR19229:SF250">
    <property type="entry name" value="ABC TRANSPORTER DOMAIN-CONTAINING PROTEIN-RELATED"/>
    <property type="match status" value="1"/>
</dbReference>
<dbReference type="InterPro" id="IPR007311">
    <property type="entry name" value="ST7"/>
</dbReference>
<dbReference type="Proteomes" id="UP000759131">
    <property type="component" value="Unassembled WGS sequence"/>
</dbReference>
<evidence type="ECO:0000313" key="12">
    <source>
        <dbReference type="Proteomes" id="UP000759131"/>
    </source>
</evidence>
<dbReference type="EMBL" id="OC861240">
    <property type="protein sequence ID" value="CAD7629287.1"/>
    <property type="molecule type" value="Genomic_DNA"/>
</dbReference>
<organism evidence="11">
    <name type="scientific">Medioppia subpectinata</name>
    <dbReference type="NCBI Taxonomy" id="1979941"/>
    <lineage>
        <taxon>Eukaryota</taxon>
        <taxon>Metazoa</taxon>
        <taxon>Ecdysozoa</taxon>
        <taxon>Arthropoda</taxon>
        <taxon>Chelicerata</taxon>
        <taxon>Arachnida</taxon>
        <taxon>Acari</taxon>
        <taxon>Acariformes</taxon>
        <taxon>Sarcoptiformes</taxon>
        <taxon>Oribatida</taxon>
        <taxon>Brachypylina</taxon>
        <taxon>Oppioidea</taxon>
        <taxon>Oppiidae</taxon>
        <taxon>Medioppia</taxon>
    </lineage>
</organism>
<evidence type="ECO:0000313" key="11">
    <source>
        <dbReference type="EMBL" id="CAD7629287.1"/>
    </source>
</evidence>
<accession>A0A7R9KW13</accession>
<evidence type="ECO:0000256" key="1">
    <source>
        <dbReference type="ARBA" id="ARBA00004141"/>
    </source>
</evidence>
<dbReference type="InterPro" id="IPR003593">
    <property type="entry name" value="AAA+_ATPase"/>
</dbReference>
<proteinExistence type="inferred from homology"/>
<dbReference type="InterPro" id="IPR026082">
    <property type="entry name" value="ABCA"/>
</dbReference>
<dbReference type="InterPro" id="IPR003439">
    <property type="entry name" value="ABC_transporter-like_ATP-bd"/>
</dbReference>
<dbReference type="InterPro" id="IPR013525">
    <property type="entry name" value="ABC2_TM"/>
</dbReference>
<dbReference type="GO" id="GO:0140359">
    <property type="term" value="F:ABC-type transporter activity"/>
    <property type="evidence" value="ECO:0007669"/>
    <property type="project" value="InterPro"/>
</dbReference>
<keyword evidence="5" id="KW-0067">ATP-binding</keyword>
<dbReference type="InterPro" id="IPR017871">
    <property type="entry name" value="ABC_transporter-like_CS"/>
</dbReference>
<keyword evidence="3 9" id="KW-0812">Transmembrane</keyword>
<evidence type="ECO:0000256" key="9">
    <source>
        <dbReference type="SAM" id="Phobius"/>
    </source>
</evidence>
<dbReference type="Pfam" id="PF00005">
    <property type="entry name" value="ABC_tran"/>
    <property type="match status" value="1"/>
</dbReference>
<feature type="transmembrane region" description="Helical" evidence="9">
    <location>
        <begin position="686"/>
        <end position="710"/>
    </location>
</feature>
<feature type="transmembrane region" description="Helical" evidence="9">
    <location>
        <begin position="567"/>
        <end position="593"/>
    </location>
</feature>
<dbReference type="Pfam" id="PF04184">
    <property type="entry name" value="ST7"/>
    <property type="match status" value="1"/>
</dbReference>
<dbReference type="GO" id="GO:0016020">
    <property type="term" value="C:membrane"/>
    <property type="evidence" value="ECO:0007669"/>
    <property type="project" value="UniProtKB-SubCell"/>
</dbReference>
<feature type="transmembrane region" description="Helical" evidence="9">
    <location>
        <begin position="807"/>
        <end position="828"/>
    </location>
</feature>
<gene>
    <name evidence="11" type="ORF">OSB1V03_LOCUS9704</name>
</gene>
<dbReference type="PROSITE" id="PS00211">
    <property type="entry name" value="ABC_TRANSPORTER_1"/>
    <property type="match status" value="2"/>
</dbReference>
<feature type="transmembrane region" description="Helical" evidence="9">
    <location>
        <begin position="396"/>
        <end position="417"/>
    </location>
</feature>
<evidence type="ECO:0000256" key="8">
    <source>
        <dbReference type="SAM" id="MobiDB-lite"/>
    </source>
</evidence>
<dbReference type="CDD" id="cd03263">
    <property type="entry name" value="ABC_subfamily_A"/>
    <property type="match status" value="1"/>
</dbReference>
<dbReference type="PROSITE" id="PS50893">
    <property type="entry name" value="ABC_TRANSPORTER_2"/>
    <property type="match status" value="2"/>
</dbReference>
<dbReference type="EMBL" id="CAJPIZ010006665">
    <property type="protein sequence ID" value="CAG2109717.1"/>
    <property type="molecule type" value="Genomic_DNA"/>
</dbReference>
<feature type="region of interest" description="Disordered" evidence="8">
    <location>
        <begin position="1"/>
        <end position="31"/>
    </location>
</feature>
<name>A0A7R9KW13_9ACAR</name>
<dbReference type="InterPro" id="IPR027417">
    <property type="entry name" value="P-loop_NTPase"/>
</dbReference>
<keyword evidence="7 9" id="KW-0472">Membrane</keyword>
<evidence type="ECO:0000256" key="5">
    <source>
        <dbReference type="ARBA" id="ARBA00022840"/>
    </source>
</evidence>
<dbReference type="GO" id="GO:0005524">
    <property type="term" value="F:ATP binding"/>
    <property type="evidence" value="ECO:0007669"/>
    <property type="project" value="UniProtKB-KW"/>
</dbReference>
<evidence type="ECO:0000256" key="7">
    <source>
        <dbReference type="ARBA" id="ARBA00023136"/>
    </source>
</evidence>
<dbReference type="Pfam" id="PF23321">
    <property type="entry name" value="R1_ABCA1"/>
    <property type="match status" value="1"/>
</dbReference>
<dbReference type="SUPFAM" id="SSF52540">
    <property type="entry name" value="P-loop containing nucleoside triphosphate hydrolases"/>
    <property type="match status" value="2"/>
</dbReference>
<keyword evidence="4" id="KW-0547">Nucleotide-binding</keyword>
<feature type="domain" description="ABC transporter" evidence="10">
    <location>
        <begin position="47"/>
        <end position="263"/>
    </location>
</feature>